<protein>
    <submittedName>
        <fullName evidence="11">Glycoside hydrolase family 28 protein</fullName>
    </submittedName>
</protein>
<evidence type="ECO:0000256" key="7">
    <source>
        <dbReference type="ARBA" id="ARBA00023295"/>
    </source>
</evidence>
<organism evidence="11 12">
    <name type="scientific">Oidiodendron maius (strain Zn)</name>
    <dbReference type="NCBI Taxonomy" id="913774"/>
    <lineage>
        <taxon>Eukaryota</taxon>
        <taxon>Fungi</taxon>
        <taxon>Dikarya</taxon>
        <taxon>Ascomycota</taxon>
        <taxon>Pezizomycotina</taxon>
        <taxon>Leotiomycetes</taxon>
        <taxon>Leotiomycetes incertae sedis</taxon>
        <taxon>Myxotrichaceae</taxon>
        <taxon>Oidiodendron</taxon>
    </lineage>
</organism>
<dbReference type="InterPro" id="IPR050434">
    <property type="entry name" value="Glycosyl_hydrlase_28"/>
</dbReference>
<comment type="subcellular location">
    <subcellularLocation>
        <location evidence="1">Secreted</location>
    </subcellularLocation>
</comment>
<dbReference type="Proteomes" id="UP000054321">
    <property type="component" value="Unassembled WGS sequence"/>
</dbReference>
<evidence type="ECO:0000256" key="4">
    <source>
        <dbReference type="ARBA" id="ARBA00022729"/>
    </source>
</evidence>
<evidence type="ECO:0000256" key="3">
    <source>
        <dbReference type="ARBA" id="ARBA00022525"/>
    </source>
</evidence>
<sequence length="424" mass="45532">MLSSTLFAWFFASSVGAYWLPEDPNSGLQKTCVIPKSNGDDSPGIMSAVAACGSNSQVVFSSGVTYNLDTPLQFSNLNNVEFVFNGNLSLPDNVTAVEAVVQNTHVYPGHWITVSSSTGVTFTGSKDSSGGWFIGHGDLWWPNVNDSDNDYRPHFFSFKVTSLRLRGVKILKPVAWVFSLGGEDVYMTDTVLDARSDDGFAFNTVLDGIDCSASNVVIDGWTSWNGDDVINVAPPAVNVTMRNVVAYGTHGISVSCSSGSGGDYLFENTIIYNSLIGARFKGVLGTTCNMYNITWRNFVIVNVSYPIHFIENYVDQEVGPPPNANLSLAAYASGFTWENIVGATSPSLEDGSCISDPCWSYTTGQSPEKALYVLCKDADHCKDFQFVNLNLAGADGKPGQMDCTGLEGVTGMGLTCTNGTVVMT</sequence>
<keyword evidence="8" id="KW-0961">Cell wall biogenesis/degradation</keyword>
<dbReference type="InterPro" id="IPR000743">
    <property type="entry name" value="Glyco_hydro_28"/>
</dbReference>
<dbReference type="HOGENOM" id="CLU_016031_1_2_1"/>
<dbReference type="AlphaFoldDB" id="A0A0C3H4F2"/>
<evidence type="ECO:0000313" key="12">
    <source>
        <dbReference type="Proteomes" id="UP000054321"/>
    </source>
</evidence>
<dbReference type="InParanoid" id="A0A0C3H4F2"/>
<dbReference type="OrthoDB" id="187139at2759"/>
<evidence type="ECO:0000256" key="6">
    <source>
        <dbReference type="ARBA" id="ARBA00022801"/>
    </source>
</evidence>
<dbReference type="InterPro" id="IPR011050">
    <property type="entry name" value="Pectin_lyase_fold/virulence"/>
</dbReference>
<feature type="signal peptide" evidence="10">
    <location>
        <begin position="1"/>
        <end position="17"/>
    </location>
</feature>
<evidence type="ECO:0000256" key="10">
    <source>
        <dbReference type="SAM" id="SignalP"/>
    </source>
</evidence>
<proteinExistence type="inferred from homology"/>
<keyword evidence="5" id="KW-0677">Repeat</keyword>
<dbReference type="GO" id="GO:0004650">
    <property type="term" value="F:polygalacturonase activity"/>
    <property type="evidence" value="ECO:0007669"/>
    <property type="project" value="InterPro"/>
</dbReference>
<evidence type="ECO:0000256" key="2">
    <source>
        <dbReference type="ARBA" id="ARBA00008834"/>
    </source>
</evidence>
<keyword evidence="7 9" id="KW-0326">Glycosidase</keyword>
<comment type="similarity">
    <text evidence="2 9">Belongs to the glycosyl hydrolase 28 family.</text>
</comment>
<keyword evidence="6 9" id="KW-0378">Hydrolase</keyword>
<evidence type="ECO:0000256" key="5">
    <source>
        <dbReference type="ARBA" id="ARBA00022737"/>
    </source>
</evidence>
<dbReference type="EMBL" id="KN832882">
    <property type="protein sequence ID" value="KIM97346.1"/>
    <property type="molecule type" value="Genomic_DNA"/>
</dbReference>
<reference evidence="11 12" key="1">
    <citation type="submission" date="2014-04" db="EMBL/GenBank/DDBJ databases">
        <authorList>
            <consortium name="DOE Joint Genome Institute"/>
            <person name="Kuo A."/>
            <person name="Martino E."/>
            <person name="Perotto S."/>
            <person name="Kohler A."/>
            <person name="Nagy L.G."/>
            <person name="Floudas D."/>
            <person name="Copeland A."/>
            <person name="Barry K.W."/>
            <person name="Cichocki N."/>
            <person name="Veneault-Fourrey C."/>
            <person name="LaButti K."/>
            <person name="Lindquist E.A."/>
            <person name="Lipzen A."/>
            <person name="Lundell T."/>
            <person name="Morin E."/>
            <person name="Murat C."/>
            <person name="Sun H."/>
            <person name="Tunlid A."/>
            <person name="Henrissat B."/>
            <person name="Grigoriev I.V."/>
            <person name="Hibbett D.S."/>
            <person name="Martin F."/>
            <person name="Nordberg H.P."/>
            <person name="Cantor M.N."/>
            <person name="Hua S.X."/>
        </authorList>
    </citation>
    <scope>NUCLEOTIDE SEQUENCE [LARGE SCALE GENOMIC DNA]</scope>
    <source>
        <strain evidence="11 12">Zn</strain>
    </source>
</reference>
<accession>A0A0C3H4F2</accession>
<dbReference type="GO" id="GO:0045490">
    <property type="term" value="P:pectin catabolic process"/>
    <property type="evidence" value="ECO:0007669"/>
    <property type="project" value="TreeGrafter"/>
</dbReference>
<gene>
    <name evidence="11" type="ORF">OIDMADRAFT_130140</name>
</gene>
<dbReference type="Gene3D" id="2.160.20.10">
    <property type="entry name" value="Single-stranded right-handed beta-helix, Pectin lyase-like"/>
    <property type="match status" value="1"/>
</dbReference>
<name>A0A0C3H4F2_OIDMZ</name>
<keyword evidence="4 10" id="KW-0732">Signal</keyword>
<dbReference type="GO" id="GO:0071555">
    <property type="term" value="P:cell wall organization"/>
    <property type="evidence" value="ECO:0007669"/>
    <property type="project" value="UniProtKB-KW"/>
</dbReference>
<dbReference type="InterPro" id="IPR012334">
    <property type="entry name" value="Pectin_lyas_fold"/>
</dbReference>
<evidence type="ECO:0000256" key="9">
    <source>
        <dbReference type="RuleBase" id="RU361169"/>
    </source>
</evidence>
<dbReference type="PANTHER" id="PTHR31884">
    <property type="entry name" value="POLYGALACTURONASE"/>
    <property type="match status" value="1"/>
</dbReference>
<feature type="chain" id="PRO_5002164870" evidence="10">
    <location>
        <begin position="18"/>
        <end position="424"/>
    </location>
</feature>
<dbReference type="SUPFAM" id="SSF51126">
    <property type="entry name" value="Pectin lyase-like"/>
    <property type="match status" value="1"/>
</dbReference>
<dbReference type="Pfam" id="PF00295">
    <property type="entry name" value="Glyco_hydro_28"/>
    <property type="match status" value="1"/>
</dbReference>
<dbReference type="PANTHER" id="PTHR31884:SF1">
    <property type="entry name" value="POLYGALACTURONASE"/>
    <property type="match status" value="1"/>
</dbReference>
<evidence type="ECO:0000313" key="11">
    <source>
        <dbReference type="EMBL" id="KIM97346.1"/>
    </source>
</evidence>
<keyword evidence="3" id="KW-0964">Secreted</keyword>
<evidence type="ECO:0000256" key="1">
    <source>
        <dbReference type="ARBA" id="ARBA00004613"/>
    </source>
</evidence>
<evidence type="ECO:0000256" key="8">
    <source>
        <dbReference type="ARBA" id="ARBA00023316"/>
    </source>
</evidence>
<reference evidence="12" key="2">
    <citation type="submission" date="2015-01" db="EMBL/GenBank/DDBJ databases">
        <title>Evolutionary Origins and Diversification of the Mycorrhizal Mutualists.</title>
        <authorList>
            <consortium name="DOE Joint Genome Institute"/>
            <consortium name="Mycorrhizal Genomics Consortium"/>
            <person name="Kohler A."/>
            <person name="Kuo A."/>
            <person name="Nagy L.G."/>
            <person name="Floudas D."/>
            <person name="Copeland A."/>
            <person name="Barry K.W."/>
            <person name="Cichocki N."/>
            <person name="Veneault-Fourrey C."/>
            <person name="LaButti K."/>
            <person name="Lindquist E.A."/>
            <person name="Lipzen A."/>
            <person name="Lundell T."/>
            <person name="Morin E."/>
            <person name="Murat C."/>
            <person name="Riley R."/>
            <person name="Ohm R."/>
            <person name="Sun H."/>
            <person name="Tunlid A."/>
            <person name="Henrissat B."/>
            <person name="Grigoriev I.V."/>
            <person name="Hibbett D.S."/>
            <person name="Martin F."/>
        </authorList>
    </citation>
    <scope>NUCLEOTIDE SEQUENCE [LARGE SCALE GENOMIC DNA]</scope>
    <source>
        <strain evidence="12">Zn</strain>
    </source>
</reference>
<keyword evidence="12" id="KW-1185">Reference proteome</keyword>
<dbReference type="GO" id="GO:0005576">
    <property type="term" value="C:extracellular region"/>
    <property type="evidence" value="ECO:0007669"/>
    <property type="project" value="UniProtKB-SubCell"/>
</dbReference>